<feature type="transmembrane region" description="Helical" evidence="2">
    <location>
        <begin position="465"/>
        <end position="482"/>
    </location>
</feature>
<organism evidence="3 4">
    <name type="scientific">Mycena albidolilacea</name>
    <dbReference type="NCBI Taxonomy" id="1033008"/>
    <lineage>
        <taxon>Eukaryota</taxon>
        <taxon>Fungi</taxon>
        <taxon>Dikarya</taxon>
        <taxon>Basidiomycota</taxon>
        <taxon>Agaricomycotina</taxon>
        <taxon>Agaricomycetes</taxon>
        <taxon>Agaricomycetidae</taxon>
        <taxon>Agaricales</taxon>
        <taxon>Marasmiineae</taxon>
        <taxon>Mycenaceae</taxon>
        <taxon>Mycena</taxon>
    </lineage>
</organism>
<feature type="transmembrane region" description="Helical" evidence="2">
    <location>
        <begin position="738"/>
        <end position="764"/>
    </location>
</feature>
<dbReference type="Proteomes" id="UP001218218">
    <property type="component" value="Unassembled WGS sequence"/>
</dbReference>
<gene>
    <name evidence="3" type="ORF">DFH08DRAFT_1054166</name>
</gene>
<dbReference type="SUPFAM" id="SSF51161">
    <property type="entry name" value="Trimeric LpxA-like enzymes"/>
    <property type="match status" value="2"/>
</dbReference>
<protein>
    <submittedName>
        <fullName evidence="3">Uncharacterized protein</fullName>
    </submittedName>
</protein>
<feature type="transmembrane region" description="Helical" evidence="2">
    <location>
        <begin position="682"/>
        <end position="707"/>
    </location>
</feature>
<name>A0AAD7EAA2_9AGAR</name>
<accession>A0AAD7EAA2</accession>
<keyword evidence="2" id="KW-1133">Transmembrane helix</keyword>
<comment type="caution">
    <text evidence="3">The sequence shown here is derived from an EMBL/GenBank/DDBJ whole genome shotgun (WGS) entry which is preliminary data.</text>
</comment>
<evidence type="ECO:0000256" key="1">
    <source>
        <dbReference type="SAM" id="MobiDB-lite"/>
    </source>
</evidence>
<keyword evidence="4" id="KW-1185">Reference proteome</keyword>
<keyword evidence="2" id="KW-0812">Transmembrane</keyword>
<dbReference type="InterPro" id="IPR011004">
    <property type="entry name" value="Trimer_LpxA-like_sf"/>
</dbReference>
<evidence type="ECO:0000313" key="4">
    <source>
        <dbReference type="Proteomes" id="UP001218218"/>
    </source>
</evidence>
<keyword evidence="2" id="KW-0472">Membrane</keyword>
<reference evidence="3" key="1">
    <citation type="submission" date="2023-03" db="EMBL/GenBank/DDBJ databases">
        <title>Massive genome expansion in bonnet fungi (Mycena s.s.) driven by repeated elements and novel gene families across ecological guilds.</title>
        <authorList>
            <consortium name="Lawrence Berkeley National Laboratory"/>
            <person name="Harder C.B."/>
            <person name="Miyauchi S."/>
            <person name="Viragh M."/>
            <person name="Kuo A."/>
            <person name="Thoen E."/>
            <person name="Andreopoulos B."/>
            <person name="Lu D."/>
            <person name="Skrede I."/>
            <person name="Drula E."/>
            <person name="Henrissat B."/>
            <person name="Morin E."/>
            <person name="Kohler A."/>
            <person name="Barry K."/>
            <person name="LaButti K."/>
            <person name="Morin E."/>
            <person name="Salamov A."/>
            <person name="Lipzen A."/>
            <person name="Mereny Z."/>
            <person name="Hegedus B."/>
            <person name="Baldrian P."/>
            <person name="Stursova M."/>
            <person name="Weitz H."/>
            <person name="Taylor A."/>
            <person name="Grigoriev I.V."/>
            <person name="Nagy L.G."/>
            <person name="Martin F."/>
            <person name="Kauserud H."/>
        </authorList>
    </citation>
    <scope>NUCLEOTIDE SEQUENCE</scope>
    <source>
        <strain evidence="3">CBHHK002</strain>
    </source>
</reference>
<dbReference type="EMBL" id="JARIHO010000091">
    <property type="protein sequence ID" value="KAJ7306823.1"/>
    <property type="molecule type" value="Genomic_DNA"/>
</dbReference>
<feature type="region of interest" description="Disordered" evidence="1">
    <location>
        <begin position="1"/>
        <end position="29"/>
    </location>
</feature>
<sequence>MTPTPSQRRGRIRGPVGNYHPEPGRAHKVPEAHTQVRNVAGGNKDHLHPSKWPFALMYMDTVPKNAAGKPLRIKLATRLGLGKLSDAIPLFQRHYKKLRSLSPCMRAALDLNAIHTALTGVYGISEAMLRLRPADGAPEAFIAAHKVDASDITAALARVLPGYTVPLPIHMLVGRHMLLRMPLGEPDYAGMEHTITGVAIGVATLFTNSTIKGIAGLIEEEHRKSGGDVGKGMLDGMPGHSARQSEATLNMGYDYEEDALLFVFFYPLKTALTCIDCPPAHALRAGTAHHQLVLGAHRLPHVRHRRRTPHRRIVTPVTSILFKWLVIGRYKPGTYHMSSTYHLRWWIVNQSLRIAGRGIFAMHPALETLYYRLLGARVGRNVRMDKGAWLGKYDLLTFCDGCRIDMALVRGFVVEHKGYFRLDKVVIGEKAVVNTFTQIAPGARIPNGAVYSPCCRATARRRAHILWLVALNTLEAVVYWFSSPERVVYYALSRVVRAIFTSILQLILGVLIKRLFGLNKECATADTPQLSLLRRYINGHLLSKTALKAVFSILGTHYEVVSVVYRWMGAKIGKRMYWPGSGLYCLDPELLKISNDVVFGLCSEVFATDRIGTGSVCFADRAMIADRVVLLPGCKVRRRTVMGSGALGMRDTEYRSGMSLKFDDADTTTPFGRAFYRCKADYFIFPYTMILFINVMVTTLSTTYWSINAVATAQMLRQFHLHAHHLHICRPVWYRPGVIFGVIAVSFVIILNLQALSALLWVVITKWVVIGRRQDRHYVWDKSSYCQCWQLHHTLPWFIYKGCGNGGVLAPITGTVYLRAKTA</sequence>
<feature type="transmembrane region" description="Helical" evidence="2">
    <location>
        <begin position="488"/>
        <end position="511"/>
    </location>
</feature>
<evidence type="ECO:0000256" key="2">
    <source>
        <dbReference type="SAM" id="Phobius"/>
    </source>
</evidence>
<proteinExistence type="predicted"/>
<evidence type="ECO:0000313" key="3">
    <source>
        <dbReference type="EMBL" id="KAJ7306823.1"/>
    </source>
</evidence>
<dbReference type="AlphaFoldDB" id="A0AAD7EAA2"/>